<dbReference type="RefSeq" id="WP_330197618.1">
    <property type="nucleotide sequence ID" value="NZ_JAZDRP010000001.1"/>
</dbReference>
<dbReference type="PANTHER" id="PTHR11669:SF8">
    <property type="entry name" value="DNA POLYMERASE III SUBUNIT DELTA"/>
    <property type="match status" value="1"/>
</dbReference>
<dbReference type="Gene3D" id="3.40.50.300">
    <property type="entry name" value="P-loop containing nucleotide triphosphate hydrolases"/>
    <property type="match status" value="1"/>
</dbReference>
<dbReference type="InterPro" id="IPR027417">
    <property type="entry name" value="P-loop_NTPase"/>
</dbReference>
<protein>
    <submittedName>
        <fullName evidence="1">AAA family ATPase</fullName>
    </submittedName>
</protein>
<reference evidence="1 2" key="1">
    <citation type="submission" date="2024-01" db="EMBL/GenBank/DDBJ databases">
        <title>Hyphobacterium bacterium isolated from marine sediment.</title>
        <authorList>
            <person name="Zhao S."/>
        </authorList>
    </citation>
    <scope>NUCLEOTIDE SEQUENCE [LARGE SCALE GENOMIC DNA]</scope>
    <source>
        <strain evidence="2">HN65</strain>
    </source>
</reference>
<comment type="caution">
    <text evidence="1">The sequence shown here is derived from an EMBL/GenBank/DDBJ whole genome shotgun (WGS) entry which is preliminary data.</text>
</comment>
<proteinExistence type="predicted"/>
<gene>
    <name evidence="1" type="ORF">V0U79_01130</name>
</gene>
<evidence type="ECO:0000313" key="2">
    <source>
        <dbReference type="Proteomes" id="UP001354971"/>
    </source>
</evidence>
<dbReference type="SUPFAM" id="SSF52540">
    <property type="entry name" value="P-loop containing nucleoside triphosphate hydrolases"/>
    <property type="match status" value="1"/>
</dbReference>
<dbReference type="PANTHER" id="PTHR11669">
    <property type="entry name" value="REPLICATION FACTOR C / DNA POLYMERASE III GAMMA-TAU SUBUNIT"/>
    <property type="match status" value="1"/>
</dbReference>
<dbReference type="Proteomes" id="UP001354971">
    <property type="component" value="Unassembled WGS sequence"/>
</dbReference>
<evidence type="ECO:0000313" key="1">
    <source>
        <dbReference type="EMBL" id="MEE2524954.1"/>
    </source>
</evidence>
<organism evidence="1 2">
    <name type="scientific">Hyphobacterium lacteum</name>
    <dbReference type="NCBI Taxonomy" id="3116575"/>
    <lineage>
        <taxon>Bacteria</taxon>
        <taxon>Pseudomonadati</taxon>
        <taxon>Pseudomonadota</taxon>
        <taxon>Alphaproteobacteria</taxon>
        <taxon>Maricaulales</taxon>
        <taxon>Maricaulaceae</taxon>
        <taxon>Hyphobacterium</taxon>
    </lineage>
</organism>
<dbReference type="InterPro" id="IPR050238">
    <property type="entry name" value="DNA_Rep/Repair_Clamp_Loader"/>
</dbReference>
<dbReference type="EMBL" id="JAZDRP010000001">
    <property type="protein sequence ID" value="MEE2524954.1"/>
    <property type="molecule type" value="Genomic_DNA"/>
</dbReference>
<name>A0ABU7LNN9_9PROT</name>
<sequence length="330" mass="36355">MSEAELEPDCEAGCPPPREIEQLIGHDEAIASFDALHRAGRLHHAWMLTGPKGVGKASLAYLLAGHLLGEGAYSRIRAQSHPNLLVIRRPWDDKRKKWRGEITMDEIRRVPDFFSRKAGEIGWRIAIIDSLDELNINSANGLLKTLEEPPDKGILFLVTHSPGRLLPTIRSRCRRLDLRVPPTDETRTWLTATHSVSAADADIAIAMADGAPGRALALERSGALGLEKDIAGLIDRLPQWDEKASRRLAAKLSVKAGESLRPHFYASLIRRSAAQARSAVEEGRAPEPWLDAWRRLQGLSREADAIYLDPKQAALAALSEIEQAGRAAAR</sequence>
<keyword evidence="2" id="KW-1185">Reference proteome</keyword>
<dbReference type="Pfam" id="PF13177">
    <property type="entry name" value="DNA_pol3_delta2"/>
    <property type="match status" value="1"/>
</dbReference>
<accession>A0ABU7LNN9</accession>